<dbReference type="Proteomes" id="UP000638313">
    <property type="component" value="Unassembled WGS sequence"/>
</dbReference>
<proteinExistence type="predicted"/>
<feature type="region of interest" description="Disordered" evidence="1">
    <location>
        <begin position="1"/>
        <end position="31"/>
    </location>
</feature>
<accession>A0A919B2Y4</accession>
<organism evidence="2 3">
    <name type="scientific">Streptomyces mashuensis</name>
    <dbReference type="NCBI Taxonomy" id="33904"/>
    <lineage>
        <taxon>Bacteria</taxon>
        <taxon>Bacillati</taxon>
        <taxon>Actinomycetota</taxon>
        <taxon>Actinomycetes</taxon>
        <taxon>Kitasatosporales</taxon>
        <taxon>Streptomycetaceae</taxon>
        <taxon>Streptomyces</taxon>
    </lineage>
</organism>
<name>A0A919B2Y4_9ACTN</name>
<evidence type="ECO:0000313" key="3">
    <source>
        <dbReference type="Proteomes" id="UP000638313"/>
    </source>
</evidence>
<reference evidence="2" key="1">
    <citation type="journal article" date="2014" name="Int. J. Syst. Evol. Microbiol.">
        <title>Complete genome sequence of Corynebacterium casei LMG S-19264T (=DSM 44701T), isolated from a smear-ripened cheese.</title>
        <authorList>
            <consortium name="US DOE Joint Genome Institute (JGI-PGF)"/>
            <person name="Walter F."/>
            <person name="Albersmeier A."/>
            <person name="Kalinowski J."/>
            <person name="Ruckert C."/>
        </authorList>
    </citation>
    <scope>NUCLEOTIDE SEQUENCE</scope>
    <source>
        <strain evidence="2">JCM 4059</strain>
    </source>
</reference>
<evidence type="ECO:0000313" key="2">
    <source>
        <dbReference type="EMBL" id="GHF39738.1"/>
    </source>
</evidence>
<sequence>MPSVIESPRGITVSRGTFQGCGPPVGAGAGRCGPAPSAWAAGIPPVRPPKNRIPAAARAAQALARPAPPALPVLAYNARNAPGRPCLQVPVDMSVSL</sequence>
<protein>
    <submittedName>
        <fullName evidence="2">Uncharacterized protein</fullName>
    </submittedName>
</protein>
<evidence type="ECO:0000256" key="1">
    <source>
        <dbReference type="SAM" id="MobiDB-lite"/>
    </source>
</evidence>
<reference evidence="2" key="2">
    <citation type="submission" date="2020-09" db="EMBL/GenBank/DDBJ databases">
        <authorList>
            <person name="Sun Q."/>
            <person name="Ohkuma M."/>
        </authorList>
    </citation>
    <scope>NUCLEOTIDE SEQUENCE</scope>
    <source>
        <strain evidence="2">JCM 4059</strain>
    </source>
</reference>
<comment type="caution">
    <text evidence="2">The sequence shown here is derived from an EMBL/GenBank/DDBJ whole genome shotgun (WGS) entry which is preliminary data.</text>
</comment>
<keyword evidence="3" id="KW-1185">Reference proteome</keyword>
<dbReference type="EMBL" id="BNBD01000003">
    <property type="protein sequence ID" value="GHF39738.1"/>
    <property type="molecule type" value="Genomic_DNA"/>
</dbReference>
<gene>
    <name evidence="2" type="ORF">GCM10010218_21310</name>
</gene>
<dbReference type="AlphaFoldDB" id="A0A919B2Y4"/>